<sequence>MHHWCCEHLENPRTLRPSRTGR</sequence>
<accession>A0A0E9WC10</accession>
<proteinExistence type="predicted"/>
<reference evidence="1" key="2">
    <citation type="journal article" date="2015" name="Fish Shellfish Immunol.">
        <title>Early steps in the European eel (Anguilla anguilla)-Vibrio vulnificus interaction in the gills: Role of the RtxA13 toxin.</title>
        <authorList>
            <person name="Callol A."/>
            <person name="Pajuelo D."/>
            <person name="Ebbesson L."/>
            <person name="Teles M."/>
            <person name="MacKenzie S."/>
            <person name="Amaro C."/>
        </authorList>
    </citation>
    <scope>NUCLEOTIDE SEQUENCE</scope>
</reference>
<evidence type="ECO:0000313" key="1">
    <source>
        <dbReference type="EMBL" id="JAH87877.1"/>
    </source>
</evidence>
<dbReference type="AlphaFoldDB" id="A0A0E9WC10"/>
<organism evidence="1">
    <name type="scientific">Anguilla anguilla</name>
    <name type="common">European freshwater eel</name>
    <name type="synonym">Muraena anguilla</name>
    <dbReference type="NCBI Taxonomy" id="7936"/>
    <lineage>
        <taxon>Eukaryota</taxon>
        <taxon>Metazoa</taxon>
        <taxon>Chordata</taxon>
        <taxon>Craniata</taxon>
        <taxon>Vertebrata</taxon>
        <taxon>Euteleostomi</taxon>
        <taxon>Actinopterygii</taxon>
        <taxon>Neopterygii</taxon>
        <taxon>Teleostei</taxon>
        <taxon>Anguilliformes</taxon>
        <taxon>Anguillidae</taxon>
        <taxon>Anguilla</taxon>
    </lineage>
</organism>
<dbReference type="EMBL" id="GBXM01020700">
    <property type="protein sequence ID" value="JAH87877.1"/>
    <property type="molecule type" value="Transcribed_RNA"/>
</dbReference>
<protein>
    <submittedName>
        <fullName evidence="1">Uncharacterized protein</fullName>
    </submittedName>
</protein>
<name>A0A0E9WC10_ANGAN</name>
<reference evidence="1" key="1">
    <citation type="submission" date="2014-11" db="EMBL/GenBank/DDBJ databases">
        <authorList>
            <person name="Amaro Gonzalez C."/>
        </authorList>
    </citation>
    <scope>NUCLEOTIDE SEQUENCE</scope>
</reference>